<accession>A0A428S020</accession>
<dbReference type="Gene3D" id="1.25.40.20">
    <property type="entry name" value="Ankyrin repeat-containing domain"/>
    <property type="match status" value="1"/>
</dbReference>
<evidence type="ECO:0000256" key="1">
    <source>
        <dbReference type="ARBA" id="ARBA00022737"/>
    </source>
</evidence>
<dbReference type="SMART" id="SM00248">
    <property type="entry name" value="ANK"/>
    <property type="match status" value="4"/>
</dbReference>
<evidence type="ECO:0000313" key="3">
    <source>
        <dbReference type="EMBL" id="RSL83160.1"/>
    </source>
</evidence>
<name>A0A428S020_9HYPO</name>
<sequence length="249" mass="27831">MFSIQQFLPYASLGQVEFVVDSIQASIDDYKRNSNVVEKKTIPFSLFPLEEFYSFGSEVLYQPRHETRLAVTPMHFAAVSGKHDVVAFLLKLLKSRSVNDKHQEASALSLALYSENFHVAKLLLKRGAQAGCGLLINGLHAAARRGLKNEIEFFIKHHGVDPDVQDKDGATPVVHALRLPEDEARETIRLLFELGAVPDLEMGKRAWKYSDLARAMGKETLADELANRVLEEADEASDDNSSCTMTIER</sequence>
<keyword evidence="4" id="KW-1185">Reference proteome</keyword>
<dbReference type="Pfam" id="PF12796">
    <property type="entry name" value="Ank_2"/>
    <property type="match status" value="1"/>
</dbReference>
<keyword evidence="1" id="KW-0677">Repeat</keyword>
<evidence type="ECO:0000256" key="2">
    <source>
        <dbReference type="ARBA" id="ARBA00023043"/>
    </source>
</evidence>
<dbReference type="InterPro" id="IPR002110">
    <property type="entry name" value="Ankyrin_rpt"/>
</dbReference>
<dbReference type="PANTHER" id="PTHR24198">
    <property type="entry name" value="ANKYRIN REPEAT AND PROTEIN KINASE DOMAIN-CONTAINING PROTEIN"/>
    <property type="match status" value="1"/>
</dbReference>
<evidence type="ECO:0000313" key="4">
    <source>
        <dbReference type="Proteomes" id="UP000287972"/>
    </source>
</evidence>
<dbReference type="EMBL" id="NKCL01000088">
    <property type="protein sequence ID" value="RSL83160.1"/>
    <property type="molecule type" value="Genomic_DNA"/>
</dbReference>
<dbReference type="PANTHER" id="PTHR24198:SF165">
    <property type="entry name" value="ANKYRIN REPEAT-CONTAINING PROTEIN-RELATED"/>
    <property type="match status" value="1"/>
</dbReference>
<gene>
    <name evidence="3" type="ORF">CEP51_004675</name>
</gene>
<dbReference type="Proteomes" id="UP000287972">
    <property type="component" value="Unassembled WGS sequence"/>
</dbReference>
<dbReference type="InterPro" id="IPR036770">
    <property type="entry name" value="Ankyrin_rpt-contain_sf"/>
</dbReference>
<comment type="caution">
    <text evidence="3">The sequence shown here is derived from an EMBL/GenBank/DDBJ whole genome shotgun (WGS) entry which is preliminary data.</text>
</comment>
<keyword evidence="2" id="KW-0040">ANK repeat</keyword>
<proteinExistence type="predicted"/>
<reference evidence="3 4" key="1">
    <citation type="submission" date="2017-06" db="EMBL/GenBank/DDBJ databases">
        <title>Comparative genomic analysis of Ambrosia Fusariam Clade fungi.</title>
        <authorList>
            <person name="Stajich J.E."/>
            <person name="Carrillo J."/>
            <person name="Kijimoto T."/>
            <person name="Eskalen A."/>
            <person name="O'Donnell K."/>
            <person name="Kasson M."/>
        </authorList>
    </citation>
    <scope>NUCLEOTIDE SEQUENCE [LARGE SCALE GENOMIC DNA]</scope>
    <source>
        <strain evidence="3 4">NRRL62606</strain>
    </source>
</reference>
<dbReference type="AlphaFoldDB" id="A0A428S020"/>
<organism evidence="3 4">
    <name type="scientific">Fusarium floridanum</name>
    <dbReference type="NCBI Taxonomy" id="1325733"/>
    <lineage>
        <taxon>Eukaryota</taxon>
        <taxon>Fungi</taxon>
        <taxon>Dikarya</taxon>
        <taxon>Ascomycota</taxon>
        <taxon>Pezizomycotina</taxon>
        <taxon>Sordariomycetes</taxon>
        <taxon>Hypocreomycetidae</taxon>
        <taxon>Hypocreales</taxon>
        <taxon>Nectriaceae</taxon>
        <taxon>Fusarium</taxon>
        <taxon>Fusarium solani species complex</taxon>
    </lineage>
</organism>
<dbReference type="SUPFAM" id="SSF48403">
    <property type="entry name" value="Ankyrin repeat"/>
    <property type="match status" value="1"/>
</dbReference>
<protein>
    <submittedName>
        <fullName evidence="3">Uncharacterized protein</fullName>
    </submittedName>
</protein>